<gene>
    <name evidence="2" type="ORF">KQ910_04535</name>
</gene>
<feature type="domain" description="Amidohydrolase-related" evidence="1">
    <location>
        <begin position="18"/>
        <end position="310"/>
    </location>
</feature>
<name>A0ABS6IEI7_9HYPH</name>
<evidence type="ECO:0000313" key="3">
    <source>
        <dbReference type="Proteomes" id="UP000727907"/>
    </source>
</evidence>
<keyword evidence="3" id="KW-1185">Reference proteome</keyword>
<dbReference type="RefSeq" id="WP_216957282.1">
    <property type="nucleotide sequence ID" value="NZ_JAHOPB010000001.1"/>
</dbReference>
<sequence length="315" mass="34731">MDLLKTLSAAGEFATPIVDAHHHLWDLKAGHYPTKTDQYDKNFFLGDYRAICRDYMPSDYVAALKGFNVVGSVHIQAARAMDEQVAETEWLGTMNEQFGLPSVVVGHVSFVQPDCAAILEGHAKSPLMRGIRSRPTTSPGPHASVAGAPGTMQDDHWRRNFALLEKHGMSWDMRIPYWHLEEGAEVARSFPGIPMVVNHTGLPLDRSEEGLAIWRKGLAALADCPNVVIKISELGLPHGKWDVPSNVRVVREAASIFGPDRIIFASNLPVASLSTTFGGIVAVMREALAKETPETLAKFFARNAIRFYRIPIQLP</sequence>
<reference evidence="2 3" key="1">
    <citation type="submission" date="2021-06" db="EMBL/GenBank/DDBJ databases">
        <authorList>
            <person name="Lee D.H."/>
        </authorList>
    </citation>
    <scope>NUCLEOTIDE SEQUENCE [LARGE SCALE GENOMIC DNA]</scope>
    <source>
        <strain evidence="2 3">MMS21-HV4-11</strain>
    </source>
</reference>
<dbReference type="Pfam" id="PF04909">
    <property type="entry name" value="Amidohydro_2"/>
    <property type="match status" value="1"/>
</dbReference>
<evidence type="ECO:0000313" key="2">
    <source>
        <dbReference type="EMBL" id="MBU8873014.1"/>
    </source>
</evidence>
<protein>
    <submittedName>
        <fullName evidence="2">Amidohydrolase family protein</fullName>
    </submittedName>
</protein>
<dbReference type="EMBL" id="JAHOPB010000001">
    <property type="protein sequence ID" value="MBU8873014.1"/>
    <property type="molecule type" value="Genomic_DNA"/>
</dbReference>
<dbReference type="Proteomes" id="UP000727907">
    <property type="component" value="Unassembled WGS sequence"/>
</dbReference>
<organism evidence="2 3">
    <name type="scientific">Reyranella humidisoli</name>
    <dbReference type="NCBI Taxonomy" id="2849149"/>
    <lineage>
        <taxon>Bacteria</taxon>
        <taxon>Pseudomonadati</taxon>
        <taxon>Pseudomonadota</taxon>
        <taxon>Alphaproteobacteria</taxon>
        <taxon>Hyphomicrobiales</taxon>
        <taxon>Reyranellaceae</taxon>
        <taxon>Reyranella</taxon>
    </lineage>
</organism>
<dbReference type="InterPro" id="IPR006680">
    <property type="entry name" value="Amidohydro-rel"/>
</dbReference>
<dbReference type="PANTHER" id="PTHR43569">
    <property type="entry name" value="AMIDOHYDROLASE"/>
    <property type="match status" value="1"/>
</dbReference>
<comment type="caution">
    <text evidence="2">The sequence shown here is derived from an EMBL/GenBank/DDBJ whole genome shotgun (WGS) entry which is preliminary data.</text>
</comment>
<dbReference type="PANTHER" id="PTHR43569:SF1">
    <property type="entry name" value="BLL3371 PROTEIN"/>
    <property type="match status" value="1"/>
</dbReference>
<dbReference type="InterPro" id="IPR052350">
    <property type="entry name" value="Metallo-dep_Lactonases"/>
</dbReference>
<proteinExistence type="predicted"/>
<evidence type="ECO:0000259" key="1">
    <source>
        <dbReference type="Pfam" id="PF04909"/>
    </source>
</evidence>
<accession>A0ABS6IEI7</accession>